<gene>
    <name evidence="7" type="primary">fabD</name>
    <name evidence="7" type="ORF">HUG15_14355</name>
</gene>
<dbReference type="InterPro" id="IPR024925">
    <property type="entry name" value="Malonyl_CoA-ACP_transAc"/>
</dbReference>
<dbReference type="InterPro" id="IPR050858">
    <property type="entry name" value="Mal-CoA-ACP_Trans/PKS_FabD"/>
</dbReference>
<protein>
    <recommendedName>
        <fullName evidence="4">Malonyl CoA-acyl carrier protein transacylase</fullName>
        <ecNumber evidence="4">2.3.1.39</ecNumber>
    </recommendedName>
</protein>
<accession>A0A7T6Z5A1</accession>
<evidence type="ECO:0000256" key="1">
    <source>
        <dbReference type="ARBA" id="ARBA00022679"/>
    </source>
</evidence>
<evidence type="ECO:0000256" key="3">
    <source>
        <dbReference type="ARBA" id="ARBA00048462"/>
    </source>
</evidence>
<sequence>MGKTAFLFPGQGSQAIGMGITAAAENKVAQAVLTEADEALGFSLSDLMKNGPEEELKKTANAQPALLTVSTAVLQLFSESGLQPDYVAGHSLGEYSALVAANVIDFKDAVSVVRKRGELMEAAVPAGEGGMAAVMGMNREDLQAVVSEVNAEGNPVQLANLNGPNQIVISGSANGIKEAGERAKEEGARRVVPLNVSGPFHSPLMKPAREQLQDVLAPVSFRNSEVPVVMNASASTATDAETLKEALVTQVTAPVLWEDSIRFLLEDGVDTFIEIGGGQVLSGLVKKIQRRGVEVFSVENQADLDAVLNAKEGS</sequence>
<dbReference type="PIRSF" id="PIRSF000446">
    <property type="entry name" value="Mct"/>
    <property type="match status" value="1"/>
</dbReference>
<feature type="domain" description="Malonyl-CoA:ACP transacylase (MAT)" evidence="6">
    <location>
        <begin position="7"/>
        <end position="303"/>
    </location>
</feature>
<feature type="active site" evidence="5">
    <location>
        <position position="201"/>
    </location>
</feature>
<dbReference type="SUPFAM" id="SSF52151">
    <property type="entry name" value="FabD/lysophospholipase-like"/>
    <property type="match status" value="1"/>
</dbReference>
<dbReference type="PANTHER" id="PTHR42681">
    <property type="entry name" value="MALONYL-COA-ACYL CARRIER PROTEIN TRANSACYLASE, MITOCHONDRIAL"/>
    <property type="match status" value="1"/>
</dbReference>
<dbReference type="PANTHER" id="PTHR42681:SF1">
    <property type="entry name" value="MALONYL-COA-ACYL CARRIER PROTEIN TRANSACYLASE, MITOCHONDRIAL"/>
    <property type="match status" value="1"/>
</dbReference>
<evidence type="ECO:0000256" key="4">
    <source>
        <dbReference type="PIRNR" id="PIRNR000446"/>
    </source>
</evidence>
<dbReference type="GO" id="GO:0004314">
    <property type="term" value="F:[acyl-carrier-protein] S-malonyltransferase activity"/>
    <property type="evidence" value="ECO:0007669"/>
    <property type="project" value="UniProtKB-EC"/>
</dbReference>
<evidence type="ECO:0000256" key="2">
    <source>
        <dbReference type="ARBA" id="ARBA00023315"/>
    </source>
</evidence>
<dbReference type="SMART" id="SM00827">
    <property type="entry name" value="PKS_AT"/>
    <property type="match status" value="1"/>
</dbReference>
<dbReference type="InterPro" id="IPR016036">
    <property type="entry name" value="Malonyl_transacylase_ACP-bd"/>
</dbReference>
<keyword evidence="8" id="KW-1185">Reference proteome</keyword>
<comment type="similarity">
    <text evidence="4">Belongs to the fabD family.</text>
</comment>
<dbReference type="InterPro" id="IPR016035">
    <property type="entry name" value="Acyl_Trfase/lysoPLipase"/>
</dbReference>
<dbReference type="KEGG" id="scia:HUG15_14355"/>
<dbReference type="AlphaFoldDB" id="A0A7T6Z5A1"/>
<organism evidence="7 8">
    <name type="scientific">Salicibibacter cibarius</name>
    <dbReference type="NCBI Taxonomy" id="2743000"/>
    <lineage>
        <taxon>Bacteria</taxon>
        <taxon>Bacillati</taxon>
        <taxon>Bacillota</taxon>
        <taxon>Bacilli</taxon>
        <taxon>Bacillales</taxon>
        <taxon>Bacillaceae</taxon>
        <taxon>Salicibibacter</taxon>
    </lineage>
</organism>
<evidence type="ECO:0000256" key="5">
    <source>
        <dbReference type="PIRSR" id="PIRSR000446-1"/>
    </source>
</evidence>
<reference evidence="7 8" key="1">
    <citation type="submission" date="2020-06" db="EMBL/GenBank/DDBJ databases">
        <title>Genomic analysis of Salicibibacter sp. NKC5-3.</title>
        <authorList>
            <person name="Oh Y.J."/>
        </authorList>
    </citation>
    <scope>NUCLEOTIDE SEQUENCE [LARGE SCALE GENOMIC DNA]</scope>
    <source>
        <strain evidence="7 8">NKC5-3</strain>
    </source>
</reference>
<dbReference type="GO" id="GO:0005829">
    <property type="term" value="C:cytosol"/>
    <property type="evidence" value="ECO:0007669"/>
    <property type="project" value="TreeGrafter"/>
</dbReference>
<dbReference type="SUPFAM" id="SSF55048">
    <property type="entry name" value="Probable ACP-binding domain of malonyl-CoA ACP transacylase"/>
    <property type="match status" value="1"/>
</dbReference>
<dbReference type="InterPro" id="IPR014043">
    <property type="entry name" value="Acyl_transferase_dom"/>
</dbReference>
<dbReference type="NCBIfam" id="TIGR00128">
    <property type="entry name" value="fabD"/>
    <property type="match status" value="1"/>
</dbReference>
<proteinExistence type="inferred from homology"/>
<dbReference type="GO" id="GO:0006633">
    <property type="term" value="P:fatty acid biosynthetic process"/>
    <property type="evidence" value="ECO:0007669"/>
    <property type="project" value="TreeGrafter"/>
</dbReference>
<evidence type="ECO:0000259" key="6">
    <source>
        <dbReference type="SMART" id="SM00827"/>
    </source>
</evidence>
<dbReference type="EC" id="2.3.1.39" evidence="4"/>
<dbReference type="EMBL" id="CP054705">
    <property type="protein sequence ID" value="QQK76631.1"/>
    <property type="molecule type" value="Genomic_DNA"/>
</dbReference>
<dbReference type="Pfam" id="PF00698">
    <property type="entry name" value="Acyl_transf_1"/>
    <property type="match status" value="1"/>
</dbReference>
<evidence type="ECO:0000313" key="8">
    <source>
        <dbReference type="Proteomes" id="UP000595823"/>
    </source>
</evidence>
<dbReference type="FunFam" id="3.30.70.250:FF:000001">
    <property type="entry name" value="Malonyl CoA-acyl carrier protein transacylase"/>
    <property type="match status" value="1"/>
</dbReference>
<comment type="catalytic activity">
    <reaction evidence="3 4">
        <text>holo-[ACP] + malonyl-CoA = malonyl-[ACP] + CoA</text>
        <dbReference type="Rhea" id="RHEA:41792"/>
        <dbReference type="Rhea" id="RHEA-COMP:9623"/>
        <dbReference type="Rhea" id="RHEA-COMP:9685"/>
        <dbReference type="ChEBI" id="CHEBI:57287"/>
        <dbReference type="ChEBI" id="CHEBI:57384"/>
        <dbReference type="ChEBI" id="CHEBI:64479"/>
        <dbReference type="ChEBI" id="CHEBI:78449"/>
        <dbReference type="EC" id="2.3.1.39"/>
    </reaction>
</comment>
<keyword evidence="1 4" id="KW-0808">Transferase</keyword>
<feature type="active site" evidence="5">
    <location>
        <position position="91"/>
    </location>
</feature>
<dbReference type="Proteomes" id="UP000595823">
    <property type="component" value="Chromosome"/>
</dbReference>
<dbReference type="InterPro" id="IPR001227">
    <property type="entry name" value="Ac_transferase_dom_sf"/>
</dbReference>
<dbReference type="RefSeq" id="WP_200123760.1">
    <property type="nucleotide sequence ID" value="NZ_CP054705.1"/>
</dbReference>
<name>A0A7T6Z5A1_9BACI</name>
<dbReference type="Gene3D" id="3.30.70.250">
    <property type="entry name" value="Malonyl-CoA ACP transacylase, ACP-binding"/>
    <property type="match status" value="1"/>
</dbReference>
<dbReference type="Gene3D" id="3.40.366.10">
    <property type="entry name" value="Malonyl-Coenzyme A Acyl Carrier Protein, domain 2"/>
    <property type="match status" value="1"/>
</dbReference>
<evidence type="ECO:0000313" key="7">
    <source>
        <dbReference type="EMBL" id="QQK76631.1"/>
    </source>
</evidence>
<dbReference type="InterPro" id="IPR004410">
    <property type="entry name" value="Malonyl_CoA-ACP_transAc_FabD"/>
</dbReference>
<keyword evidence="2 4" id="KW-0012">Acyltransferase</keyword>